<keyword evidence="4 5" id="KW-0472">Membrane</keyword>
<dbReference type="Pfam" id="PF13520">
    <property type="entry name" value="AA_permease_2"/>
    <property type="match status" value="1"/>
</dbReference>
<dbReference type="AlphaFoldDB" id="A0A087UQK9"/>
<evidence type="ECO:0000256" key="3">
    <source>
        <dbReference type="ARBA" id="ARBA00022989"/>
    </source>
</evidence>
<keyword evidence="3 5" id="KW-1133">Transmembrane helix</keyword>
<dbReference type="STRING" id="407821.A0A087UQK9"/>
<feature type="non-terminal residue" evidence="6">
    <location>
        <position position="207"/>
    </location>
</feature>
<feature type="transmembrane region" description="Helical" evidence="5">
    <location>
        <begin position="110"/>
        <end position="140"/>
    </location>
</feature>
<dbReference type="InterPro" id="IPR050598">
    <property type="entry name" value="AminoAcid_Transporter"/>
</dbReference>
<dbReference type="InterPro" id="IPR002293">
    <property type="entry name" value="AA/rel_permease1"/>
</dbReference>
<dbReference type="OMA" id="FAFAKIM"/>
<evidence type="ECO:0000256" key="5">
    <source>
        <dbReference type="SAM" id="Phobius"/>
    </source>
</evidence>
<dbReference type="PANTHER" id="PTHR11785">
    <property type="entry name" value="AMINO ACID TRANSPORTER"/>
    <property type="match status" value="1"/>
</dbReference>
<dbReference type="Proteomes" id="UP000054359">
    <property type="component" value="Unassembled WGS sequence"/>
</dbReference>
<dbReference type="GO" id="GO:0016020">
    <property type="term" value="C:membrane"/>
    <property type="evidence" value="ECO:0007669"/>
    <property type="project" value="UniProtKB-SubCell"/>
</dbReference>
<evidence type="ECO:0000256" key="4">
    <source>
        <dbReference type="ARBA" id="ARBA00023136"/>
    </source>
</evidence>
<evidence type="ECO:0000256" key="2">
    <source>
        <dbReference type="ARBA" id="ARBA00022692"/>
    </source>
</evidence>
<comment type="subcellular location">
    <subcellularLocation>
        <location evidence="1">Membrane</location>
        <topology evidence="1">Multi-pass membrane protein</topology>
    </subcellularLocation>
</comment>
<feature type="transmembrane region" description="Helical" evidence="5">
    <location>
        <begin position="183"/>
        <end position="202"/>
    </location>
</feature>
<keyword evidence="2 5" id="KW-0812">Transmembrane</keyword>
<dbReference type="OrthoDB" id="3257095at2759"/>
<gene>
    <name evidence="6" type="ORF">X975_23848</name>
</gene>
<accession>A0A087UQK9</accession>
<sequence>MSATNSKEKSYSFVSQEKNDFQPSEAITLKKELGLIDGVGIIIGVIVGSGIFVSPKGVLIHAGSVGLSLIVWFLCGFLSMCGAACYAELGTSIPKSGGEFAYLSATFGPLLAFLYLWVALLIIMPTGNAIIALTFAEYILQPLYTNCPAPDLAVKLLAVAVILFLTFVNCYSVKWATRIQDSFAFAKIMALIVIISAGVYNLCFGIH</sequence>
<protein>
    <submittedName>
        <fullName evidence="6">Y+L amino acid transporter 2</fullName>
    </submittedName>
</protein>
<dbReference type="EMBL" id="KK121061">
    <property type="protein sequence ID" value="KFM79648.1"/>
    <property type="molecule type" value="Genomic_DNA"/>
</dbReference>
<organism evidence="6 7">
    <name type="scientific">Stegodyphus mimosarum</name>
    <name type="common">African social velvet spider</name>
    <dbReference type="NCBI Taxonomy" id="407821"/>
    <lineage>
        <taxon>Eukaryota</taxon>
        <taxon>Metazoa</taxon>
        <taxon>Ecdysozoa</taxon>
        <taxon>Arthropoda</taxon>
        <taxon>Chelicerata</taxon>
        <taxon>Arachnida</taxon>
        <taxon>Araneae</taxon>
        <taxon>Araneomorphae</taxon>
        <taxon>Entelegynae</taxon>
        <taxon>Eresoidea</taxon>
        <taxon>Eresidae</taxon>
        <taxon>Stegodyphus</taxon>
    </lineage>
</organism>
<feature type="transmembrane region" description="Helical" evidence="5">
    <location>
        <begin position="33"/>
        <end position="53"/>
    </location>
</feature>
<proteinExistence type="predicted"/>
<dbReference type="FunFam" id="1.20.1740.10:FF:000056">
    <property type="entry name" value="Y+L amino acid transporter 2"/>
    <property type="match status" value="1"/>
</dbReference>
<keyword evidence="7" id="KW-1185">Reference proteome</keyword>
<dbReference type="GO" id="GO:0015179">
    <property type="term" value="F:L-amino acid transmembrane transporter activity"/>
    <property type="evidence" value="ECO:0007669"/>
    <property type="project" value="TreeGrafter"/>
</dbReference>
<dbReference type="PANTHER" id="PTHR11785:SF240">
    <property type="entry name" value="LD25378P"/>
    <property type="match status" value="1"/>
</dbReference>
<feature type="transmembrane region" description="Helical" evidence="5">
    <location>
        <begin position="152"/>
        <end position="171"/>
    </location>
</feature>
<reference evidence="6 7" key="1">
    <citation type="submission" date="2013-11" db="EMBL/GenBank/DDBJ databases">
        <title>Genome sequencing of Stegodyphus mimosarum.</title>
        <authorList>
            <person name="Bechsgaard J."/>
        </authorList>
    </citation>
    <scope>NUCLEOTIDE SEQUENCE [LARGE SCALE GENOMIC DNA]</scope>
</reference>
<name>A0A087UQK9_STEMI</name>
<dbReference type="Gene3D" id="1.20.1740.10">
    <property type="entry name" value="Amino acid/polyamine transporter I"/>
    <property type="match status" value="1"/>
</dbReference>
<evidence type="ECO:0000313" key="6">
    <source>
        <dbReference type="EMBL" id="KFM79648.1"/>
    </source>
</evidence>
<feature type="transmembrane region" description="Helical" evidence="5">
    <location>
        <begin position="65"/>
        <end position="89"/>
    </location>
</feature>
<evidence type="ECO:0000256" key="1">
    <source>
        <dbReference type="ARBA" id="ARBA00004141"/>
    </source>
</evidence>
<evidence type="ECO:0000313" key="7">
    <source>
        <dbReference type="Proteomes" id="UP000054359"/>
    </source>
</evidence>